<evidence type="ECO:0000256" key="8">
    <source>
        <dbReference type="ARBA" id="ARBA00023136"/>
    </source>
</evidence>
<keyword evidence="5" id="KW-0963">Cytoplasm</keyword>
<dbReference type="InterPro" id="IPR044538">
    <property type="entry name" value="Vta1-like"/>
</dbReference>
<evidence type="ECO:0000256" key="3">
    <source>
        <dbReference type="ARBA" id="ARBA00007895"/>
    </source>
</evidence>
<feature type="region of interest" description="Disordered" evidence="9">
    <location>
        <begin position="160"/>
        <end position="185"/>
    </location>
</feature>
<evidence type="ECO:0000256" key="7">
    <source>
        <dbReference type="ARBA" id="ARBA00022927"/>
    </source>
</evidence>
<dbReference type="Gene3D" id="1.25.40.270">
    <property type="entry name" value="Vacuolar protein sorting-associated protein vta1"/>
    <property type="match status" value="1"/>
</dbReference>
<dbReference type="GO" id="GO:0032511">
    <property type="term" value="P:late endosome to vacuole transport via multivesicular body sorting pathway"/>
    <property type="evidence" value="ECO:0007669"/>
    <property type="project" value="InterPro"/>
</dbReference>
<feature type="compositionally biased region" description="Polar residues" evidence="9">
    <location>
        <begin position="316"/>
        <end position="326"/>
    </location>
</feature>
<keyword evidence="8" id="KW-0472">Membrane</keyword>
<dbReference type="OrthoDB" id="391137at2759"/>
<dbReference type="GO" id="GO:0005771">
    <property type="term" value="C:multivesicular body"/>
    <property type="evidence" value="ECO:0007669"/>
    <property type="project" value="TreeGrafter"/>
</dbReference>
<dbReference type="Gene3D" id="1.20.5.420">
    <property type="entry name" value="Immunoglobulin FC, subunit C"/>
    <property type="match status" value="1"/>
</dbReference>
<comment type="similarity">
    <text evidence="3">Belongs to the VTA1 family.</text>
</comment>
<dbReference type="InterPro" id="IPR039431">
    <property type="entry name" value="Vta1/CALS_N"/>
</dbReference>
<sequence length="445" mass="48859">MAANIPAKLKAADISRFALRASQLEKVKPVVAYWCEYFIVQQILTKGLHNADQECKEYTSNLMDKLEQIKAENSNEDAILDDVVAHAYCEQFALDIFQKADNAVRANKASAQTADTFRAAATFLDMLTIWGPLEHEITAKSKFAKYHALRIAKALKAGEDPNLSNPVQEAPHAASPSALDPNDPEVQRISGAQHRFYVEPAPNTPAPPSPAISATRISPPPPPPPSNRRSASREYPVRRPTSPSQFLPHRDVSPISPPSTSRQGSVSSAGGGYFPRMNVPTFTADNTAPSLPTAPLDDERMTSPYDQTAPAPDPQNYYQNQSQGLDQNKLVFPPPQPRLPSQPPQPPQNMYQNQYQALPQQQRQYQASQQVTYRHQSPASVPQPAPVQQEDHAMSGMGATNYRTDEDALLAAQKHAKWAVSALSFEDVDTAVKELRIALRALGAS</sequence>
<evidence type="ECO:0000256" key="5">
    <source>
        <dbReference type="ARBA" id="ARBA00022490"/>
    </source>
</evidence>
<feature type="domain" description="Vta1/callose synthase N-terminal" evidence="10">
    <location>
        <begin position="14"/>
        <end position="156"/>
    </location>
</feature>
<dbReference type="InterPro" id="IPR041212">
    <property type="entry name" value="Vta1_C"/>
</dbReference>
<evidence type="ECO:0000256" key="6">
    <source>
        <dbReference type="ARBA" id="ARBA00022753"/>
    </source>
</evidence>
<reference evidence="12 13" key="1">
    <citation type="journal article" date="2016" name="Nat. Commun.">
        <title>Ectomycorrhizal ecology is imprinted in the genome of the dominant symbiotic fungus Cenococcum geophilum.</title>
        <authorList>
            <consortium name="DOE Joint Genome Institute"/>
            <person name="Peter M."/>
            <person name="Kohler A."/>
            <person name="Ohm R.A."/>
            <person name="Kuo A."/>
            <person name="Krutzmann J."/>
            <person name="Morin E."/>
            <person name="Arend M."/>
            <person name="Barry K.W."/>
            <person name="Binder M."/>
            <person name="Choi C."/>
            <person name="Clum A."/>
            <person name="Copeland A."/>
            <person name="Grisel N."/>
            <person name="Haridas S."/>
            <person name="Kipfer T."/>
            <person name="LaButti K."/>
            <person name="Lindquist E."/>
            <person name="Lipzen A."/>
            <person name="Maire R."/>
            <person name="Meier B."/>
            <person name="Mihaltcheva S."/>
            <person name="Molinier V."/>
            <person name="Murat C."/>
            <person name="Poggeler S."/>
            <person name="Quandt C.A."/>
            <person name="Sperisen C."/>
            <person name="Tritt A."/>
            <person name="Tisserant E."/>
            <person name="Crous P.W."/>
            <person name="Henrissat B."/>
            <person name="Nehls U."/>
            <person name="Egli S."/>
            <person name="Spatafora J.W."/>
            <person name="Grigoriev I.V."/>
            <person name="Martin F.M."/>
        </authorList>
    </citation>
    <scope>NUCLEOTIDE SEQUENCE [LARGE SCALE GENOMIC DNA]</scope>
    <source>
        <strain evidence="12 13">CBS 207.34</strain>
    </source>
</reference>
<dbReference type="GO" id="GO:0015031">
    <property type="term" value="P:protein transport"/>
    <property type="evidence" value="ECO:0007669"/>
    <property type="project" value="UniProtKB-KW"/>
</dbReference>
<dbReference type="GO" id="GO:0010008">
    <property type="term" value="C:endosome membrane"/>
    <property type="evidence" value="ECO:0007669"/>
    <property type="project" value="UniProtKB-SubCell"/>
</dbReference>
<protein>
    <submittedName>
        <fullName evidence="12">DUF605-domain-containing protein</fullName>
    </submittedName>
</protein>
<proteinExistence type="inferred from homology"/>
<dbReference type="PANTHER" id="PTHR46009">
    <property type="entry name" value="VACUOLAR PROTEIN SORTING-ASSOCIATED PROTEIN VTA1 HOMOLOG"/>
    <property type="match status" value="1"/>
</dbReference>
<keyword evidence="7" id="KW-0653">Protein transport</keyword>
<evidence type="ECO:0000256" key="9">
    <source>
        <dbReference type="SAM" id="MobiDB-lite"/>
    </source>
</evidence>
<evidence type="ECO:0000256" key="1">
    <source>
        <dbReference type="ARBA" id="ARBA00004481"/>
    </source>
</evidence>
<keyword evidence="4" id="KW-0813">Transport</keyword>
<feature type="compositionally biased region" description="Polar residues" evidence="9">
    <location>
        <begin position="258"/>
        <end position="268"/>
    </location>
</feature>
<evidence type="ECO:0000313" key="12">
    <source>
        <dbReference type="EMBL" id="OCL09624.1"/>
    </source>
</evidence>
<dbReference type="InterPro" id="IPR023175">
    <property type="entry name" value="Vta1/CALS_N_sf"/>
</dbReference>
<evidence type="ECO:0000256" key="2">
    <source>
        <dbReference type="ARBA" id="ARBA00004496"/>
    </source>
</evidence>
<evidence type="ECO:0000256" key="4">
    <source>
        <dbReference type="ARBA" id="ARBA00022448"/>
    </source>
</evidence>
<comment type="subcellular location">
    <subcellularLocation>
        <location evidence="2">Cytoplasm</location>
    </subcellularLocation>
    <subcellularLocation>
        <location evidence="1">Endosome membrane</location>
        <topology evidence="1">Peripheral membrane protein</topology>
    </subcellularLocation>
</comment>
<name>A0A8E2F379_9PEZI</name>
<evidence type="ECO:0000259" key="11">
    <source>
        <dbReference type="Pfam" id="PF18097"/>
    </source>
</evidence>
<accession>A0A8E2F379</accession>
<evidence type="ECO:0000259" key="10">
    <source>
        <dbReference type="Pfam" id="PF04652"/>
    </source>
</evidence>
<dbReference type="Pfam" id="PF04652">
    <property type="entry name" value="Vta1"/>
    <property type="match status" value="1"/>
</dbReference>
<feature type="compositionally biased region" description="Polar residues" evidence="9">
    <location>
        <begin position="280"/>
        <end position="290"/>
    </location>
</feature>
<dbReference type="AlphaFoldDB" id="A0A8E2F379"/>
<dbReference type="Pfam" id="PF18097">
    <property type="entry name" value="Vta1_C"/>
    <property type="match status" value="1"/>
</dbReference>
<evidence type="ECO:0000313" key="13">
    <source>
        <dbReference type="Proteomes" id="UP000250140"/>
    </source>
</evidence>
<keyword evidence="13" id="KW-1185">Reference proteome</keyword>
<keyword evidence="6" id="KW-0967">Endosome</keyword>
<feature type="domain" description="Vta1 C-terminal" evidence="11">
    <location>
        <begin position="408"/>
        <end position="442"/>
    </location>
</feature>
<feature type="region of interest" description="Disordered" evidence="9">
    <location>
        <begin position="198"/>
        <end position="351"/>
    </location>
</feature>
<dbReference type="Proteomes" id="UP000250140">
    <property type="component" value="Unassembled WGS sequence"/>
</dbReference>
<gene>
    <name evidence="12" type="ORF">AOQ84DRAFT_338675</name>
</gene>
<feature type="compositionally biased region" description="Pro residues" evidence="9">
    <location>
        <begin position="332"/>
        <end position="347"/>
    </location>
</feature>
<dbReference type="PANTHER" id="PTHR46009:SF1">
    <property type="entry name" value="VACUOLAR PROTEIN SORTING-ASSOCIATED PROTEIN VTA1 HOMOLOG"/>
    <property type="match status" value="1"/>
</dbReference>
<organism evidence="12 13">
    <name type="scientific">Glonium stellatum</name>
    <dbReference type="NCBI Taxonomy" id="574774"/>
    <lineage>
        <taxon>Eukaryota</taxon>
        <taxon>Fungi</taxon>
        <taxon>Dikarya</taxon>
        <taxon>Ascomycota</taxon>
        <taxon>Pezizomycotina</taxon>
        <taxon>Dothideomycetes</taxon>
        <taxon>Pleosporomycetidae</taxon>
        <taxon>Gloniales</taxon>
        <taxon>Gloniaceae</taxon>
        <taxon>Glonium</taxon>
    </lineage>
</organism>
<dbReference type="EMBL" id="KV749389">
    <property type="protein sequence ID" value="OCL09624.1"/>
    <property type="molecule type" value="Genomic_DNA"/>
</dbReference>